<dbReference type="SUPFAM" id="SSF46626">
    <property type="entry name" value="Cytochrome c"/>
    <property type="match status" value="1"/>
</dbReference>
<dbReference type="EMBL" id="AP024702">
    <property type="protein sequence ID" value="BCX46692.1"/>
    <property type="molecule type" value="Genomic_DNA"/>
</dbReference>
<dbReference type="InterPro" id="IPR036909">
    <property type="entry name" value="Cyt_c-like_dom_sf"/>
</dbReference>
<evidence type="ECO:0000313" key="2">
    <source>
        <dbReference type="Proteomes" id="UP001374893"/>
    </source>
</evidence>
<keyword evidence="2" id="KW-1185">Reference proteome</keyword>
<protein>
    <recommendedName>
        <fullName evidence="3">Cytochrome c domain-containing protein</fullName>
    </recommendedName>
</protein>
<accession>A0ABM7R945</accession>
<evidence type="ECO:0000313" key="1">
    <source>
        <dbReference type="EMBL" id="BCX46692.1"/>
    </source>
</evidence>
<proteinExistence type="predicted"/>
<reference evidence="1 2" key="1">
    <citation type="submission" date="2021-06" db="EMBL/GenBank/DDBJ databases">
        <title>Complete genome of Haloferula helveola possessing various polysaccharide degrading enzymes.</title>
        <authorList>
            <person name="Takami H."/>
            <person name="Huang C."/>
            <person name="Hamasaki K."/>
        </authorList>
    </citation>
    <scope>NUCLEOTIDE SEQUENCE [LARGE SCALE GENOMIC DNA]</scope>
    <source>
        <strain evidence="1 2">CN-1</strain>
    </source>
</reference>
<dbReference type="Proteomes" id="UP001374893">
    <property type="component" value="Chromosome"/>
</dbReference>
<organism evidence="1 2">
    <name type="scientific">Haloferula helveola</name>
    <dbReference type="NCBI Taxonomy" id="490095"/>
    <lineage>
        <taxon>Bacteria</taxon>
        <taxon>Pseudomonadati</taxon>
        <taxon>Verrucomicrobiota</taxon>
        <taxon>Verrucomicrobiia</taxon>
        <taxon>Verrucomicrobiales</taxon>
        <taxon>Verrucomicrobiaceae</taxon>
        <taxon>Haloferula</taxon>
    </lineage>
</organism>
<evidence type="ECO:0008006" key="3">
    <source>
        <dbReference type="Google" id="ProtNLM"/>
    </source>
</evidence>
<sequence>MIKPIGILLGILLLAGCASDEHDAMPDDPMRVLKTRSDVPPPTQEMASRSGHSLEHLRRGHSVFMVNCTRCHEPRIAVETGEPSWHPTMRGMSWNAGLKPADETALIDYVRAAARE</sequence>
<gene>
    <name evidence="1" type="ORF">HAHE_06000</name>
</gene>
<name>A0ABM7R945_9BACT</name>
<dbReference type="PROSITE" id="PS51257">
    <property type="entry name" value="PROKAR_LIPOPROTEIN"/>
    <property type="match status" value="1"/>
</dbReference>
<dbReference type="RefSeq" id="WP_338688524.1">
    <property type="nucleotide sequence ID" value="NZ_AP024702.1"/>
</dbReference>